<dbReference type="EMBL" id="UYYA01004225">
    <property type="protein sequence ID" value="VDM60516.1"/>
    <property type="molecule type" value="Genomic_DNA"/>
</dbReference>
<feature type="transmembrane region" description="Helical" evidence="1">
    <location>
        <begin position="9"/>
        <end position="28"/>
    </location>
</feature>
<dbReference type="PANTHER" id="PTHR21041:SF9">
    <property type="entry name" value="DENDRITIC CELL-SPECIFIC TRANSMEMBRANE PROTEIN-LIKE DOMAIN-CONTAINING PROTEIN"/>
    <property type="match status" value="1"/>
</dbReference>
<feature type="transmembrane region" description="Helical" evidence="1">
    <location>
        <begin position="40"/>
        <end position="63"/>
    </location>
</feature>
<dbReference type="Proteomes" id="UP000267027">
    <property type="component" value="Unassembled WGS sequence"/>
</dbReference>
<dbReference type="InterPro" id="IPR051856">
    <property type="entry name" value="CSR-E3_Ligase_Protein"/>
</dbReference>
<evidence type="ECO:0000313" key="3">
    <source>
        <dbReference type="Proteomes" id="UP000267027"/>
    </source>
</evidence>
<evidence type="ECO:0000313" key="2">
    <source>
        <dbReference type="EMBL" id="VDM60516.1"/>
    </source>
</evidence>
<organism evidence="4">
    <name type="scientific">Angiostrongylus costaricensis</name>
    <name type="common">Nematode worm</name>
    <dbReference type="NCBI Taxonomy" id="334426"/>
    <lineage>
        <taxon>Eukaryota</taxon>
        <taxon>Metazoa</taxon>
        <taxon>Ecdysozoa</taxon>
        <taxon>Nematoda</taxon>
        <taxon>Chromadorea</taxon>
        <taxon>Rhabditida</taxon>
        <taxon>Rhabditina</taxon>
        <taxon>Rhabditomorpha</taxon>
        <taxon>Strongyloidea</taxon>
        <taxon>Metastrongylidae</taxon>
        <taxon>Angiostrongylus</taxon>
    </lineage>
</organism>
<reference evidence="2 3" key="2">
    <citation type="submission" date="2018-11" db="EMBL/GenBank/DDBJ databases">
        <authorList>
            <consortium name="Pathogen Informatics"/>
        </authorList>
    </citation>
    <scope>NUCLEOTIDE SEQUENCE [LARGE SCALE GENOMIC DNA]</scope>
    <source>
        <strain evidence="2 3">Costa Rica</strain>
    </source>
</reference>
<evidence type="ECO:0000313" key="4">
    <source>
        <dbReference type="WBParaSite" id="ACOC_0000893001-mRNA-1"/>
    </source>
</evidence>
<dbReference type="STRING" id="334426.A0A0R3PT65"/>
<evidence type="ECO:0000256" key="1">
    <source>
        <dbReference type="SAM" id="Phobius"/>
    </source>
</evidence>
<keyword evidence="3" id="KW-1185">Reference proteome</keyword>
<proteinExistence type="predicted"/>
<dbReference type="AlphaFoldDB" id="A0A0R3PT65"/>
<dbReference type="OrthoDB" id="5985669at2759"/>
<dbReference type="WBParaSite" id="ACOC_0000893001-mRNA-1">
    <property type="protein sequence ID" value="ACOC_0000893001-mRNA-1"/>
    <property type="gene ID" value="ACOC_0000893001"/>
</dbReference>
<dbReference type="PANTHER" id="PTHR21041">
    <property type="entry name" value="DENDRITIC CELL-SPECIFIC TRANSMEMBRANE PROTEIN"/>
    <property type="match status" value="1"/>
</dbReference>
<protein>
    <submittedName>
        <fullName evidence="4">Endoplasmic reticulum transmembrane protein</fullName>
    </submittedName>
</protein>
<reference evidence="4" key="1">
    <citation type="submission" date="2017-02" db="UniProtKB">
        <authorList>
            <consortium name="WormBaseParasite"/>
        </authorList>
    </citation>
    <scope>IDENTIFICATION</scope>
</reference>
<accession>A0A0R3PT65</accession>
<name>A0A0R3PT65_ANGCS</name>
<keyword evidence="1" id="KW-0812">Transmembrane</keyword>
<sequence>MVARLLRNIITVEIFGLVMYFILAYKYATRPENIGMVLSIIIHTFLVLMFVFPSLMSYFMLAVHRMLSTKLRTLLLLIMISKSFEGPAMNAVMNIHHVAEGLACVQTDVSVSLGDVKDRARNLKGVCEATGSLVEDNVCNFPSVAKKEAVVDNIDEEYDRLIRSLHVSAMKAESSKVTKRGLSPETLELIRQRGIAGAAATAN</sequence>
<keyword evidence="1" id="KW-1133">Transmembrane helix</keyword>
<gene>
    <name evidence="2" type="ORF">ACOC_LOCUS8931</name>
</gene>
<keyword evidence="1" id="KW-0472">Membrane</keyword>